<dbReference type="SMART" id="SM00248">
    <property type="entry name" value="ANK"/>
    <property type="match status" value="2"/>
</dbReference>
<comment type="caution">
    <text evidence="4">The sequence shown here is derived from an EMBL/GenBank/DDBJ whole genome shotgun (WGS) entry which is preliminary data.</text>
</comment>
<dbReference type="PROSITE" id="PS50088">
    <property type="entry name" value="ANK_REPEAT"/>
    <property type="match status" value="2"/>
</dbReference>
<dbReference type="PANTHER" id="PTHR24171">
    <property type="entry name" value="ANKYRIN REPEAT DOMAIN-CONTAINING PROTEIN 39-RELATED"/>
    <property type="match status" value="1"/>
</dbReference>
<protein>
    <submittedName>
        <fullName evidence="4">Ankyrin repeat domain-containing protein</fullName>
    </submittedName>
</protein>
<evidence type="ECO:0000256" key="2">
    <source>
        <dbReference type="ARBA" id="ARBA00023043"/>
    </source>
</evidence>
<dbReference type="Proteomes" id="UP000886687">
    <property type="component" value="Unassembled WGS sequence"/>
</dbReference>
<proteinExistence type="predicted"/>
<keyword evidence="2 3" id="KW-0040">ANK repeat</keyword>
<dbReference type="EMBL" id="JAEPDI010000001">
    <property type="protein sequence ID" value="MCG7938114.1"/>
    <property type="molecule type" value="Genomic_DNA"/>
</dbReference>
<dbReference type="InterPro" id="IPR036770">
    <property type="entry name" value="Ankyrin_rpt-contain_sf"/>
</dbReference>
<evidence type="ECO:0000256" key="1">
    <source>
        <dbReference type="ARBA" id="ARBA00022737"/>
    </source>
</evidence>
<dbReference type="Gene3D" id="1.25.40.20">
    <property type="entry name" value="Ankyrin repeat-containing domain"/>
    <property type="match status" value="2"/>
</dbReference>
<feature type="repeat" description="ANK" evidence="3">
    <location>
        <begin position="64"/>
        <end position="96"/>
    </location>
</feature>
<evidence type="ECO:0000313" key="4">
    <source>
        <dbReference type="EMBL" id="MCG7938114.1"/>
    </source>
</evidence>
<accession>A0A9E4K3I0</accession>
<reference evidence="4" key="1">
    <citation type="journal article" date="2021" name="Proc. Natl. Acad. Sci. U.S.A.">
        <title>Global biogeography of chemosynthetic symbionts reveals both localized and globally distributed symbiont groups. .</title>
        <authorList>
            <person name="Osvatic J.T."/>
            <person name="Wilkins L.G.E."/>
            <person name="Leibrecht L."/>
            <person name="Leray M."/>
            <person name="Zauner S."/>
            <person name="Polzin J."/>
            <person name="Camacho Y."/>
            <person name="Gros O."/>
            <person name="van Gils J.A."/>
            <person name="Eisen J.A."/>
            <person name="Petersen J.M."/>
            <person name="Yuen B."/>
        </authorList>
    </citation>
    <scope>NUCLEOTIDE SEQUENCE</scope>
    <source>
        <strain evidence="4">MAGL173</strain>
    </source>
</reference>
<dbReference type="AlphaFoldDB" id="A0A9E4K3I0"/>
<feature type="repeat" description="ANK" evidence="3">
    <location>
        <begin position="31"/>
        <end position="63"/>
    </location>
</feature>
<dbReference type="InterPro" id="IPR002110">
    <property type="entry name" value="Ankyrin_rpt"/>
</dbReference>
<dbReference type="SUPFAM" id="SSF48403">
    <property type="entry name" value="Ankyrin repeat"/>
    <property type="match status" value="1"/>
</dbReference>
<gene>
    <name evidence="4" type="ORF">JAZ04_04545</name>
</gene>
<organism evidence="4 5">
    <name type="scientific">Candidatus Thiodiazotropha lotti</name>
    <dbReference type="NCBI Taxonomy" id="2792787"/>
    <lineage>
        <taxon>Bacteria</taxon>
        <taxon>Pseudomonadati</taxon>
        <taxon>Pseudomonadota</taxon>
        <taxon>Gammaproteobacteria</taxon>
        <taxon>Chromatiales</taxon>
        <taxon>Sedimenticolaceae</taxon>
        <taxon>Candidatus Thiodiazotropha</taxon>
    </lineage>
</organism>
<dbReference type="PROSITE" id="PS50297">
    <property type="entry name" value="ANK_REP_REGION"/>
    <property type="match status" value="2"/>
</dbReference>
<evidence type="ECO:0000313" key="5">
    <source>
        <dbReference type="Proteomes" id="UP000886687"/>
    </source>
</evidence>
<keyword evidence="1" id="KW-0677">Repeat</keyword>
<dbReference type="Pfam" id="PF12796">
    <property type="entry name" value="Ank_2"/>
    <property type="match status" value="1"/>
</dbReference>
<name>A0A9E4K3I0_9GAMM</name>
<sequence>MLTLEEILTDFAASINANGISDLSVRSRGPNGESPLHFMAALGDKYGIHLLITSGAEISATDKNGNTPLHEAIICRQAEAVETLIDLGANLQVRNSNGETPRDIAIREGYSPSILIMERN</sequence>
<evidence type="ECO:0000256" key="3">
    <source>
        <dbReference type="PROSITE-ProRule" id="PRU00023"/>
    </source>
</evidence>